<evidence type="ECO:0000256" key="4">
    <source>
        <dbReference type="ARBA" id="ARBA00004406"/>
    </source>
</evidence>
<evidence type="ECO:0000256" key="5">
    <source>
        <dbReference type="ARBA" id="ARBA00010617"/>
    </source>
</evidence>
<evidence type="ECO:0000313" key="17">
    <source>
        <dbReference type="Proteomes" id="UP000283509"/>
    </source>
</evidence>
<comment type="caution">
    <text evidence="16">The sequence shown here is derived from an EMBL/GenBank/DDBJ whole genome shotgun (WGS) entry which is preliminary data.</text>
</comment>
<evidence type="ECO:0000313" key="16">
    <source>
        <dbReference type="EMBL" id="ROT75487.1"/>
    </source>
</evidence>
<keyword evidence="8" id="KW-0256">Endoplasmic reticulum</keyword>
<dbReference type="Proteomes" id="UP000283509">
    <property type="component" value="Unassembled WGS sequence"/>
</dbReference>
<evidence type="ECO:0000256" key="7">
    <source>
        <dbReference type="ARBA" id="ARBA00022723"/>
    </source>
</evidence>
<keyword evidence="9" id="KW-0492">Microsome</keyword>
<evidence type="ECO:0000256" key="10">
    <source>
        <dbReference type="ARBA" id="ARBA00023002"/>
    </source>
</evidence>
<name>A0A423TGJ2_PENVA</name>
<accession>A0A423TGJ2</accession>
<reference evidence="16 17" key="1">
    <citation type="submission" date="2018-04" db="EMBL/GenBank/DDBJ databases">
        <authorList>
            <person name="Zhang X."/>
            <person name="Yuan J."/>
            <person name="Li F."/>
            <person name="Xiang J."/>
        </authorList>
    </citation>
    <scope>NUCLEOTIDE SEQUENCE [LARGE SCALE GENOMIC DNA]</scope>
    <source>
        <tissue evidence="16">Muscle</tissue>
    </source>
</reference>
<keyword evidence="10 15" id="KW-0560">Oxidoreductase</keyword>
<keyword evidence="12 15" id="KW-0503">Monooxygenase</keyword>
<evidence type="ECO:0000256" key="2">
    <source>
        <dbReference type="ARBA" id="ARBA00003690"/>
    </source>
</evidence>
<comment type="similarity">
    <text evidence="5 15">Belongs to the cytochrome P450 family.</text>
</comment>
<evidence type="ECO:0000256" key="3">
    <source>
        <dbReference type="ARBA" id="ARBA00004174"/>
    </source>
</evidence>
<feature type="binding site" description="axial binding residue" evidence="14">
    <location>
        <position position="444"/>
    </location>
    <ligand>
        <name>heme</name>
        <dbReference type="ChEBI" id="CHEBI:30413"/>
    </ligand>
    <ligandPart>
        <name>Fe</name>
        <dbReference type="ChEBI" id="CHEBI:18248"/>
    </ligandPart>
</feature>
<evidence type="ECO:0000256" key="11">
    <source>
        <dbReference type="ARBA" id="ARBA00023004"/>
    </source>
</evidence>
<dbReference type="GO" id="GO:0016705">
    <property type="term" value="F:oxidoreductase activity, acting on paired donors, with incorporation or reduction of molecular oxygen"/>
    <property type="evidence" value="ECO:0007669"/>
    <property type="project" value="InterPro"/>
</dbReference>
<keyword evidence="17" id="KW-1185">Reference proteome</keyword>
<dbReference type="EMBL" id="QCYY01001771">
    <property type="protein sequence ID" value="ROT75487.1"/>
    <property type="molecule type" value="Genomic_DNA"/>
</dbReference>
<dbReference type="GO" id="GO:0005789">
    <property type="term" value="C:endoplasmic reticulum membrane"/>
    <property type="evidence" value="ECO:0007669"/>
    <property type="project" value="UniProtKB-SubCell"/>
</dbReference>
<dbReference type="PRINTS" id="PR00385">
    <property type="entry name" value="P450"/>
</dbReference>
<dbReference type="GO" id="GO:0005506">
    <property type="term" value="F:iron ion binding"/>
    <property type="evidence" value="ECO:0007669"/>
    <property type="project" value="InterPro"/>
</dbReference>
<feature type="non-terminal residue" evidence="16">
    <location>
        <position position="1"/>
    </location>
</feature>
<dbReference type="STRING" id="6689.A0A423TGJ2"/>
<dbReference type="Gene3D" id="1.10.630.10">
    <property type="entry name" value="Cytochrome P450"/>
    <property type="match status" value="1"/>
</dbReference>
<keyword evidence="11 14" id="KW-0408">Iron</keyword>
<dbReference type="SUPFAM" id="SSF48264">
    <property type="entry name" value="Cytochrome P450"/>
    <property type="match status" value="1"/>
</dbReference>
<dbReference type="InterPro" id="IPR017972">
    <property type="entry name" value="Cyt_P450_CS"/>
</dbReference>
<evidence type="ECO:0000256" key="1">
    <source>
        <dbReference type="ARBA" id="ARBA00001971"/>
    </source>
</evidence>
<evidence type="ECO:0000256" key="8">
    <source>
        <dbReference type="ARBA" id="ARBA00022824"/>
    </source>
</evidence>
<dbReference type="GO" id="GO:0020037">
    <property type="term" value="F:heme binding"/>
    <property type="evidence" value="ECO:0007669"/>
    <property type="project" value="InterPro"/>
</dbReference>
<evidence type="ECO:0000256" key="9">
    <source>
        <dbReference type="ARBA" id="ARBA00022848"/>
    </source>
</evidence>
<dbReference type="InterPro" id="IPR002401">
    <property type="entry name" value="Cyt_P450_E_grp-I"/>
</dbReference>
<dbReference type="Pfam" id="PF00067">
    <property type="entry name" value="p450"/>
    <property type="match status" value="1"/>
</dbReference>
<evidence type="ECO:0008006" key="18">
    <source>
        <dbReference type="Google" id="ProtNLM"/>
    </source>
</evidence>
<gene>
    <name evidence="16" type="ORF">C7M84_005972</name>
</gene>
<dbReference type="GO" id="GO:0004497">
    <property type="term" value="F:monooxygenase activity"/>
    <property type="evidence" value="ECO:0007669"/>
    <property type="project" value="UniProtKB-KW"/>
</dbReference>
<evidence type="ECO:0000256" key="6">
    <source>
        <dbReference type="ARBA" id="ARBA00022617"/>
    </source>
</evidence>
<keyword evidence="13" id="KW-0472">Membrane</keyword>
<evidence type="ECO:0000256" key="12">
    <source>
        <dbReference type="ARBA" id="ARBA00023033"/>
    </source>
</evidence>
<keyword evidence="6 14" id="KW-0349">Heme</keyword>
<dbReference type="OrthoDB" id="1470350at2759"/>
<evidence type="ECO:0000256" key="13">
    <source>
        <dbReference type="ARBA" id="ARBA00023136"/>
    </source>
</evidence>
<evidence type="ECO:0000256" key="14">
    <source>
        <dbReference type="PIRSR" id="PIRSR602401-1"/>
    </source>
</evidence>
<comment type="cofactor">
    <cofactor evidence="1 14">
        <name>heme</name>
        <dbReference type="ChEBI" id="CHEBI:30413"/>
    </cofactor>
</comment>
<dbReference type="InterPro" id="IPR001128">
    <property type="entry name" value="Cyt_P450"/>
</dbReference>
<dbReference type="PROSITE" id="PS00086">
    <property type="entry name" value="CYTOCHROME_P450"/>
    <property type="match status" value="1"/>
</dbReference>
<dbReference type="AlphaFoldDB" id="A0A423TGJ2"/>
<dbReference type="PANTHER" id="PTHR24303:SF31">
    <property type="entry name" value="CYTOCHROME P450 307A1-RELATED"/>
    <property type="match status" value="1"/>
</dbReference>
<proteinExistence type="inferred from homology"/>
<comment type="subcellular location">
    <subcellularLocation>
        <location evidence="4">Endoplasmic reticulum membrane</location>
        <topology evidence="4">Peripheral membrane protein</topology>
    </subcellularLocation>
    <subcellularLocation>
        <location evidence="3">Microsome membrane</location>
        <topology evidence="3">Peripheral membrane protein</topology>
    </subcellularLocation>
</comment>
<sequence length="498" mass="56367">LKEIVRRRNEKQCANVTSKSRRSEDLEIARPATAPGPKALPIFGNIFNLAKYGDCPYEGFTALAKEYGPVYSLYLGSNHAVVISSIDTIKEVLVTKGNMFDARPNIIRFGLYFGGDRQHSLALCDMNTVQKKRINLARSVLMFRTGESHSYEKFEENVISEMPTLTDEIDKVLNKPVPAKELLSYCAMNIFTGFICSTKFDYSDPAFRDLARKFDFVFEDINNGHPTDFLPWLAPFFCTYLKDIQEVAAQIRQIILEKICNDKYNQLKCDPTNIKDLADAYFANLLNENKDNETWDWQAILYIIEDLLGGSSAIGNIVMRIFGYVLQNPHVYEKLRAEIDEKIGKNQTPKLNDKSEMIYTQAVVLEVLRLTSSPIVPHVATADTTIGGYAVEKGAIVLPNIFGMNTDSELWDEPEKFMPERFIVDGQLKKPSHFIPFSTGKRACVGSKVVGYITFMVMSTVFQKYDVSLPEGTTPVLPKGKISLPWNSFELVFSKREH</sequence>
<protein>
    <recommendedName>
        <fullName evidence="18">Cytochrome P450 307a1</fullName>
    </recommendedName>
</protein>
<dbReference type="PANTHER" id="PTHR24303">
    <property type="entry name" value="HEME-BINDING MONOOXYGENASE FAMILY"/>
    <property type="match status" value="1"/>
</dbReference>
<organism evidence="16 17">
    <name type="scientific">Penaeus vannamei</name>
    <name type="common">Whiteleg shrimp</name>
    <name type="synonym">Litopenaeus vannamei</name>
    <dbReference type="NCBI Taxonomy" id="6689"/>
    <lineage>
        <taxon>Eukaryota</taxon>
        <taxon>Metazoa</taxon>
        <taxon>Ecdysozoa</taxon>
        <taxon>Arthropoda</taxon>
        <taxon>Crustacea</taxon>
        <taxon>Multicrustacea</taxon>
        <taxon>Malacostraca</taxon>
        <taxon>Eumalacostraca</taxon>
        <taxon>Eucarida</taxon>
        <taxon>Decapoda</taxon>
        <taxon>Dendrobranchiata</taxon>
        <taxon>Penaeoidea</taxon>
        <taxon>Penaeidae</taxon>
        <taxon>Penaeus</taxon>
    </lineage>
</organism>
<dbReference type="FunFam" id="1.10.630.10:FF:000238">
    <property type="entry name" value="Cytochrome P450 2A6"/>
    <property type="match status" value="1"/>
</dbReference>
<reference evidence="16 17" key="2">
    <citation type="submission" date="2019-01" db="EMBL/GenBank/DDBJ databases">
        <title>The decoding of complex shrimp genome reveals the adaptation for benthos swimmer, frequently molting mechanism and breeding impact on genome.</title>
        <authorList>
            <person name="Sun Y."/>
            <person name="Gao Y."/>
            <person name="Yu Y."/>
        </authorList>
    </citation>
    <scope>NUCLEOTIDE SEQUENCE [LARGE SCALE GENOMIC DNA]</scope>
    <source>
        <tissue evidence="16">Muscle</tissue>
    </source>
</reference>
<dbReference type="PRINTS" id="PR00463">
    <property type="entry name" value="EP450I"/>
</dbReference>
<dbReference type="InterPro" id="IPR036396">
    <property type="entry name" value="Cyt_P450_sf"/>
</dbReference>
<comment type="function">
    <text evidence="2">May be involved in the metabolism of insect hormones and in the breakdown of synthetic insecticides.</text>
</comment>
<evidence type="ECO:0000256" key="15">
    <source>
        <dbReference type="RuleBase" id="RU000461"/>
    </source>
</evidence>
<keyword evidence="7 14" id="KW-0479">Metal-binding</keyword>